<organism evidence="19 20">
    <name type="scientific">Lithohypha guttulata</name>
    <dbReference type="NCBI Taxonomy" id="1690604"/>
    <lineage>
        <taxon>Eukaryota</taxon>
        <taxon>Fungi</taxon>
        <taxon>Dikarya</taxon>
        <taxon>Ascomycota</taxon>
        <taxon>Pezizomycotina</taxon>
        <taxon>Eurotiomycetes</taxon>
        <taxon>Chaetothyriomycetidae</taxon>
        <taxon>Chaetothyriales</taxon>
        <taxon>Trichomeriaceae</taxon>
        <taxon>Lithohypha</taxon>
    </lineage>
</organism>
<keyword evidence="9" id="KW-0493">Microtubule</keyword>
<keyword evidence="13" id="KW-0206">Cytoskeleton</keyword>
<evidence type="ECO:0000256" key="11">
    <source>
        <dbReference type="ARBA" id="ARBA00022829"/>
    </source>
</evidence>
<accession>A0ABR0K5S6</accession>
<dbReference type="PANTHER" id="PTHR28036">
    <property type="entry name" value="DASH COMPLEX SUBUNIT DAD2"/>
    <property type="match status" value="1"/>
</dbReference>
<keyword evidence="11" id="KW-0159">Chromosome partition</keyword>
<feature type="region of interest" description="Disordered" evidence="18">
    <location>
        <begin position="1"/>
        <end position="21"/>
    </location>
</feature>
<evidence type="ECO:0000313" key="20">
    <source>
        <dbReference type="Proteomes" id="UP001345013"/>
    </source>
</evidence>
<evidence type="ECO:0000256" key="3">
    <source>
        <dbReference type="ARBA" id="ARBA00004629"/>
    </source>
</evidence>
<evidence type="ECO:0000256" key="7">
    <source>
        <dbReference type="ARBA" id="ARBA00022490"/>
    </source>
</evidence>
<dbReference type="Proteomes" id="UP001345013">
    <property type="component" value="Unassembled WGS sequence"/>
</dbReference>
<keyword evidence="20" id="KW-1185">Reference proteome</keyword>
<sequence>MSHRPSSIYGSQQSSALQSRINQKRAELENLRQLRDLSSQLATQMITLEEKLATLRDGTEAVSEVLKNWSNVLGVLQMVGGQLPKVTSAGGGEVEEVTLPGTLVRIPVEQGEEKGAG</sequence>
<dbReference type="InterPro" id="IPR013963">
    <property type="entry name" value="DASH_Dad2"/>
</dbReference>
<comment type="caution">
    <text evidence="19">The sequence shown here is derived from an EMBL/GenBank/DDBJ whole genome shotgun (WGS) entry which is preliminary data.</text>
</comment>
<comment type="subcellular location">
    <subcellularLocation>
        <location evidence="3">Chromosome</location>
        <location evidence="3">Centromere</location>
        <location evidence="3">Kinetochore</location>
    </subcellularLocation>
    <subcellularLocation>
        <location evidence="2">Cytoplasm</location>
        <location evidence="2">Cytoskeleton</location>
        <location evidence="2">Spindle</location>
    </subcellularLocation>
    <subcellularLocation>
        <location evidence="1">Nucleus</location>
    </subcellularLocation>
</comment>
<evidence type="ECO:0000256" key="16">
    <source>
        <dbReference type="ARBA" id="ARBA00023328"/>
    </source>
</evidence>
<evidence type="ECO:0000256" key="17">
    <source>
        <dbReference type="ARBA" id="ARBA00030568"/>
    </source>
</evidence>
<dbReference type="Pfam" id="PF08654">
    <property type="entry name" value="DASH_Dad2"/>
    <property type="match status" value="1"/>
</dbReference>
<evidence type="ECO:0000256" key="2">
    <source>
        <dbReference type="ARBA" id="ARBA00004186"/>
    </source>
</evidence>
<evidence type="ECO:0000256" key="13">
    <source>
        <dbReference type="ARBA" id="ARBA00023212"/>
    </source>
</evidence>
<keyword evidence="15" id="KW-0131">Cell cycle</keyword>
<keyword evidence="12" id="KW-0995">Kinetochore</keyword>
<evidence type="ECO:0000256" key="12">
    <source>
        <dbReference type="ARBA" id="ARBA00022838"/>
    </source>
</evidence>
<protein>
    <recommendedName>
        <fullName evidence="5">DASH complex subunit DAD2</fullName>
    </recommendedName>
    <alternativeName>
        <fullName evidence="17">Outer kinetochore protein DAD2</fullName>
    </alternativeName>
</protein>
<evidence type="ECO:0000256" key="9">
    <source>
        <dbReference type="ARBA" id="ARBA00022701"/>
    </source>
</evidence>
<keyword evidence="10" id="KW-0498">Mitosis</keyword>
<keyword evidence="14" id="KW-0539">Nucleus</keyword>
<keyword evidence="7" id="KW-0963">Cytoplasm</keyword>
<evidence type="ECO:0000256" key="6">
    <source>
        <dbReference type="ARBA" id="ARBA00022454"/>
    </source>
</evidence>
<keyword evidence="8" id="KW-0132">Cell division</keyword>
<keyword evidence="16" id="KW-0137">Centromere</keyword>
<dbReference type="EMBL" id="JAVRRG010000085">
    <property type="protein sequence ID" value="KAK5087666.1"/>
    <property type="molecule type" value="Genomic_DNA"/>
</dbReference>
<evidence type="ECO:0000256" key="5">
    <source>
        <dbReference type="ARBA" id="ARBA00020260"/>
    </source>
</evidence>
<dbReference type="PANTHER" id="PTHR28036:SF1">
    <property type="entry name" value="DASH COMPLEX SUBUNIT DAD2"/>
    <property type="match status" value="1"/>
</dbReference>
<evidence type="ECO:0000256" key="10">
    <source>
        <dbReference type="ARBA" id="ARBA00022776"/>
    </source>
</evidence>
<evidence type="ECO:0000256" key="4">
    <source>
        <dbReference type="ARBA" id="ARBA00005501"/>
    </source>
</evidence>
<evidence type="ECO:0000256" key="8">
    <source>
        <dbReference type="ARBA" id="ARBA00022618"/>
    </source>
</evidence>
<evidence type="ECO:0000313" key="19">
    <source>
        <dbReference type="EMBL" id="KAK5087666.1"/>
    </source>
</evidence>
<evidence type="ECO:0000256" key="18">
    <source>
        <dbReference type="SAM" id="MobiDB-lite"/>
    </source>
</evidence>
<name>A0ABR0K5S6_9EURO</name>
<keyword evidence="6" id="KW-0158">Chromosome</keyword>
<gene>
    <name evidence="19" type="primary">DAD2</name>
    <name evidence="19" type="ORF">LTR24_006536</name>
</gene>
<reference evidence="19 20" key="1">
    <citation type="submission" date="2023-08" db="EMBL/GenBank/DDBJ databases">
        <title>Black Yeasts Isolated from many extreme environments.</title>
        <authorList>
            <person name="Coleine C."/>
            <person name="Stajich J.E."/>
            <person name="Selbmann L."/>
        </authorList>
    </citation>
    <scope>NUCLEOTIDE SEQUENCE [LARGE SCALE GENOMIC DNA]</scope>
    <source>
        <strain evidence="19 20">CCFEE 5885</strain>
    </source>
</reference>
<comment type="similarity">
    <text evidence="4">Belongs to the DASH complex DAD2 family.</text>
</comment>
<proteinExistence type="inferred from homology"/>
<evidence type="ECO:0000256" key="1">
    <source>
        <dbReference type="ARBA" id="ARBA00004123"/>
    </source>
</evidence>
<evidence type="ECO:0000256" key="15">
    <source>
        <dbReference type="ARBA" id="ARBA00023306"/>
    </source>
</evidence>
<evidence type="ECO:0000256" key="14">
    <source>
        <dbReference type="ARBA" id="ARBA00023242"/>
    </source>
</evidence>